<protein>
    <submittedName>
        <fullName evidence="9">MFS transporter</fullName>
    </submittedName>
</protein>
<dbReference type="Pfam" id="PF07690">
    <property type="entry name" value="MFS_1"/>
    <property type="match status" value="1"/>
</dbReference>
<evidence type="ECO:0000313" key="9">
    <source>
        <dbReference type="EMBL" id="GAA1862450.1"/>
    </source>
</evidence>
<keyword evidence="4 7" id="KW-0812">Transmembrane</keyword>
<dbReference type="PROSITE" id="PS00216">
    <property type="entry name" value="SUGAR_TRANSPORT_1"/>
    <property type="match status" value="1"/>
</dbReference>
<feature type="transmembrane region" description="Helical" evidence="7">
    <location>
        <begin position="337"/>
        <end position="360"/>
    </location>
</feature>
<comment type="subcellular location">
    <subcellularLocation>
        <location evidence="1">Cell membrane</location>
        <topology evidence="1">Multi-pass membrane protein</topology>
    </subcellularLocation>
</comment>
<feature type="transmembrane region" description="Helical" evidence="7">
    <location>
        <begin position="247"/>
        <end position="269"/>
    </location>
</feature>
<evidence type="ECO:0000256" key="2">
    <source>
        <dbReference type="ARBA" id="ARBA00022448"/>
    </source>
</evidence>
<gene>
    <name evidence="9" type="ORF">GCM10009836_48430</name>
</gene>
<keyword evidence="5 7" id="KW-1133">Transmembrane helix</keyword>
<dbReference type="PANTHER" id="PTHR43045:SF1">
    <property type="entry name" value="SHIKIMATE TRANSPORTER"/>
    <property type="match status" value="1"/>
</dbReference>
<dbReference type="SUPFAM" id="SSF103473">
    <property type="entry name" value="MFS general substrate transporter"/>
    <property type="match status" value="1"/>
</dbReference>
<feature type="transmembrane region" description="Helical" evidence="7">
    <location>
        <begin position="312"/>
        <end position="331"/>
    </location>
</feature>
<keyword evidence="2" id="KW-0813">Transport</keyword>
<organism evidence="9 10">
    <name type="scientific">Pseudonocardia ailaonensis</name>
    <dbReference type="NCBI Taxonomy" id="367279"/>
    <lineage>
        <taxon>Bacteria</taxon>
        <taxon>Bacillati</taxon>
        <taxon>Actinomycetota</taxon>
        <taxon>Actinomycetes</taxon>
        <taxon>Pseudonocardiales</taxon>
        <taxon>Pseudonocardiaceae</taxon>
        <taxon>Pseudonocardia</taxon>
    </lineage>
</organism>
<evidence type="ECO:0000256" key="1">
    <source>
        <dbReference type="ARBA" id="ARBA00004651"/>
    </source>
</evidence>
<evidence type="ECO:0000256" key="5">
    <source>
        <dbReference type="ARBA" id="ARBA00022989"/>
    </source>
</evidence>
<name>A0ABN2NFY6_9PSEU</name>
<dbReference type="EMBL" id="BAAAQK010000018">
    <property type="protein sequence ID" value="GAA1862450.1"/>
    <property type="molecule type" value="Genomic_DNA"/>
</dbReference>
<feature type="domain" description="Major facilitator superfamily (MFS) profile" evidence="8">
    <location>
        <begin position="22"/>
        <end position="429"/>
    </location>
</feature>
<evidence type="ECO:0000256" key="6">
    <source>
        <dbReference type="ARBA" id="ARBA00023136"/>
    </source>
</evidence>
<keyword evidence="10" id="KW-1185">Reference proteome</keyword>
<evidence type="ECO:0000313" key="10">
    <source>
        <dbReference type="Proteomes" id="UP001500449"/>
    </source>
</evidence>
<feature type="transmembrane region" description="Helical" evidence="7">
    <location>
        <begin position="281"/>
        <end position="300"/>
    </location>
</feature>
<feature type="transmembrane region" description="Helical" evidence="7">
    <location>
        <begin position="59"/>
        <end position="83"/>
    </location>
</feature>
<feature type="transmembrane region" description="Helical" evidence="7">
    <location>
        <begin position="380"/>
        <end position="399"/>
    </location>
</feature>
<evidence type="ECO:0000256" key="4">
    <source>
        <dbReference type="ARBA" id="ARBA00022692"/>
    </source>
</evidence>
<keyword evidence="6 7" id="KW-0472">Membrane</keyword>
<dbReference type="PROSITE" id="PS50850">
    <property type="entry name" value="MFS"/>
    <property type="match status" value="1"/>
</dbReference>
<feature type="transmembrane region" description="Helical" evidence="7">
    <location>
        <begin position="161"/>
        <end position="187"/>
    </location>
</feature>
<sequence length="436" mass="45879">MDVTATDTTSETLDWREAKSRLIPAMLIGSALEWYDMYLYAQASALIFGSLFFPQVSPVVGLVASFATFGVGYAARPLGAIVFGHIGDRYGRRLALVSTLILMGVATALVGCLPSYATIGIAAPILLVLLRLLQGLAAGAEYAGSLVMLAEAAPRSRRGFFTSLPGIGIYVGIILSSAVGALTFSAADIAQTWTWRIPFLVSIALVVVGIFLRLRIGESPVFADLEAKKAQRRLPVVDVFRSAGTRLFYAVLLTAPVSVTSTIVLTYSLSFSVGVGSSRQTVLIASLVGAAVGVVAVPVAGALSDRYGRRPVYLTLAIASAIWPVPFFLLLLDGHTWAILFAHLLVAPTTWSITGAQAAYLTELFPARIRYSGVALSREICNAVLSAPLPIIAVALTAASGGAPWAVAGLMVLASVVAVVALRRLPETRGTDLLAK</sequence>
<comment type="caution">
    <text evidence="9">The sequence shown here is derived from an EMBL/GenBank/DDBJ whole genome shotgun (WGS) entry which is preliminary data.</text>
</comment>
<evidence type="ECO:0000256" key="3">
    <source>
        <dbReference type="ARBA" id="ARBA00022475"/>
    </source>
</evidence>
<dbReference type="Proteomes" id="UP001500449">
    <property type="component" value="Unassembled WGS sequence"/>
</dbReference>
<feature type="transmembrane region" description="Helical" evidence="7">
    <location>
        <begin position="193"/>
        <end position="212"/>
    </location>
</feature>
<dbReference type="Gene3D" id="1.20.1250.20">
    <property type="entry name" value="MFS general substrate transporter like domains"/>
    <property type="match status" value="2"/>
</dbReference>
<feature type="transmembrane region" description="Helical" evidence="7">
    <location>
        <begin position="405"/>
        <end position="422"/>
    </location>
</feature>
<keyword evidence="3" id="KW-1003">Cell membrane</keyword>
<dbReference type="InterPro" id="IPR020846">
    <property type="entry name" value="MFS_dom"/>
</dbReference>
<feature type="transmembrane region" description="Helical" evidence="7">
    <location>
        <begin position="95"/>
        <end position="119"/>
    </location>
</feature>
<dbReference type="PANTHER" id="PTHR43045">
    <property type="entry name" value="SHIKIMATE TRANSPORTER"/>
    <property type="match status" value="1"/>
</dbReference>
<reference evidence="9 10" key="1">
    <citation type="journal article" date="2019" name="Int. J. Syst. Evol. Microbiol.">
        <title>The Global Catalogue of Microorganisms (GCM) 10K type strain sequencing project: providing services to taxonomists for standard genome sequencing and annotation.</title>
        <authorList>
            <consortium name="The Broad Institute Genomics Platform"/>
            <consortium name="The Broad Institute Genome Sequencing Center for Infectious Disease"/>
            <person name="Wu L."/>
            <person name="Ma J."/>
        </authorList>
    </citation>
    <scope>NUCLEOTIDE SEQUENCE [LARGE SCALE GENOMIC DNA]</scope>
    <source>
        <strain evidence="9 10">JCM 16009</strain>
    </source>
</reference>
<dbReference type="InterPro" id="IPR036259">
    <property type="entry name" value="MFS_trans_sf"/>
</dbReference>
<feature type="transmembrane region" description="Helical" evidence="7">
    <location>
        <begin position="125"/>
        <end position="149"/>
    </location>
</feature>
<dbReference type="InterPro" id="IPR005829">
    <property type="entry name" value="Sugar_transporter_CS"/>
</dbReference>
<dbReference type="InterPro" id="IPR011701">
    <property type="entry name" value="MFS"/>
</dbReference>
<accession>A0ABN2NFY6</accession>
<dbReference type="RefSeq" id="WP_344421308.1">
    <property type="nucleotide sequence ID" value="NZ_BAAAQK010000018.1"/>
</dbReference>
<evidence type="ECO:0000259" key="8">
    <source>
        <dbReference type="PROSITE" id="PS50850"/>
    </source>
</evidence>
<evidence type="ECO:0000256" key="7">
    <source>
        <dbReference type="SAM" id="Phobius"/>
    </source>
</evidence>
<proteinExistence type="predicted"/>